<comment type="similarity">
    <text evidence="2 8">Belongs to the DHHC palmitoyltransferase family.</text>
</comment>
<feature type="domain" description="Palmitoyltransferase DHHC" evidence="10">
    <location>
        <begin position="22"/>
        <end position="148"/>
    </location>
</feature>
<evidence type="ECO:0000256" key="5">
    <source>
        <dbReference type="ARBA" id="ARBA00022989"/>
    </source>
</evidence>
<feature type="transmembrane region" description="Helical" evidence="8">
    <location>
        <begin position="6"/>
        <end position="24"/>
    </location>
</feature>
<feature type="region of interest" description="Disordered" evidence="9">
    <location>
        <begin position="327"/>
        <end position="351"/>
    </location>
</feature>
<evidence type="ECO:0000259" key="10">
    <source>
        <dbReference type="Pfam" id="PF01529"/>
    </source>
</evidence>
<dbReference type="PANTHER" id="PTHR22883:SF265">
    <property type="entry name" value="PROTEIN S-ACYLTRANSFERASE 22-RELATED"/>
    <property type="match status" value="1"/>
</dbReference>
<evidence type="ECO:0000256" key="2">
    <source>
        <dbReference type="ARBA" id="ARBA00008574"/>
    </source>
</evidence>
<keyword evidence="4 8" id="KW-0812">Transmembrane</keyword>
<dbReference type="InterPro" id="IPR001594">
    <property type="entry name" value="Palmitoyltrfase_DHHC"/>
</dbReference>
<dbReference type="PROSITE" id="PS50216">
    <property type="entry name" value="DHHC"/>
    <property type="match status" value="1"/>
</dbReference>
<keyword evidence="6 8" id="KW-0472">Membrane</keyword>
<reference evidence="11" key="1">
    <citation type="submission" date="2019-09" db="EMBL/GenBank/DDBJ databases">
        <title>Draft genome information of white flower Hibiscus syriacus.</title>
        <authorList>
            <person name="Kim Y.-M."/>
        </authorList>
    </citation>
    <scope>NUCLEOTIDE SEQUENCE [LARGE SCALE GENOMIC DNA]</scope>
    <source>
        <strain evidence="11">YM2019G1</strain>
    </source>
</reference>
<dbReference type="GO" id="GO:0019706">
    <property type="term" value="F:protein-cysteine S-palmitoyltransferase activity"/>
    <property type="evidence" value="ECO:0007669"/>
    <property type="project" value="UniProtKB-EC"/>
</dbReference>
<dbReference type="GO" id="GO:0005794">
    <property type="term" value="C:Golgi apparatus"/>
    <property type="evidence" value="ECO:0007669"/>
    <property type="project" value="TreeGrafter"/>
</dbReference>
<keyword evidence="12" id="KW-1185">Reference proteome</keyword>
<organism evidence="11 12">
    <name type="scientific">Hibiscus syriacus</name>
    <name type="common">Rose of Sharon</name>
    <dbReference type="NCBI Taxonomy" id="106335"/>
    <lineage>
        <taxon>Eukaryota</taxon>
        <taxon>Viridiplantae</taxon>
        <taxon>Streptophyta</taxon>
        <taxon>Embryophyta</taxon>
        <taxon>Tracheophyta</taxon>
        <taxon>Spermatophyta</taxon>
        <taxon>Magnoliopsida</taxon>
        <taxon>eudicotyledons</taxon>
        <taxon>Gunneridae</taxon>
        <taxon>Pentapetalae</taxon>
        <taxon>rosids</taxon>
        <taxon>malvids</taxon>
        <taxon>Malvales</taxon>
        <taxon>Malvaceae</taxon>
        <taxon>Malvoideae</taxon>
        <taxon>Hibiscus</taxon>
    </lineage>
</organism>
<feature type="transmembrane region" description="Helical" evidence="8">
    <location>
        <begin position="109"/>
        <end position="133"/>
    </location>
</feature>
<gene>
    <name evidence="11" type="ORF">F3Y22_tig00111220pilonHSYRG00117</name>
</gene>
<dbReference type="GO" id="GO:0005783">
    <property type="term" value="C:endoplasmic reticulum"/>
    <property type="evidence" value="ECO:0007669"/>
    <property type="project" value="TreeGrafter"/>
</dbReference>
<comment type="catalytic activity">
    <reaction evidence="8">
        <text>L-cysteinyl-[protein] + hexadecanoyl-CoA = S-hexadecanoyl-L-cysteinyl-[protein] + CoA</text>
        <dbReference type="Rhea" id="RHEA:36683"/>
        <dbReference type="Rhea" id="RHEA-COMP:10131"/>
        <dbReference type="Rhea" id="RHEA-COMP:11032"/>
        <dbReference type="ChEBI" id="CHEBI:29950"/>
        <dbReference type="ChEBI" id="CHEBI:57287"/>
        <dbReference type="ChEBI" id="CHEBI:57379"/>
        <dbReference type="ChEBI" id="CHEBI:74151"/>
        <dbReference type="EC" id="2.3.1.225"/>
    </reaction>
</comment>
<keyword evidence="3 8" id="KW-0808">Transferase</keyword>
<keyword evidence="7 8" id="KW-0012">Acyltransferase</keyword>
<dbReference type="InterPro" id="IPR039859">
    <property type="entry name" value="PFA4/ZDH16/20/ERF2-like"/>
</dbReference>
<dbReference type="GO" id="GO:0006612">
    <property type="term" value="P:protein targeting to membrane"/>
    <property type="evidence" value="ECO:0007669"/>
    <property type="project" value="TreeGrafter"/>
</dbReference>
<evidence type="ECO:0000313" key="12">
    <source>
        <dbReference type="Proteomes" id="UP000436088"/>
    </source>
</evidence>
<feature type="transmembrane region" description="Helical" evidence="8">
    <location>
        <begin position="63"/>
        <end position="89"/>
    </location>
</feature>
<protein>
    <recommendedName>
        <fullName evidence="8">S-acyltransferase</fullName>
        <ecNumber evidence="8">2.3.1.225</ecNumber>
    </recommendedName>
    <alternativeName>
        <fullName evidence="8">Palmitoyltransferase</fullName>
    </alternativeName>
</protein>
<evidence type="ECO:0000313" key="11">
    <source>
        <dbReference type="EMBL" id="KAE8683044.1"/>
    </source>
</evidence>
<keyword evidence="5 8" id="KW-1133">Transmembrane helix</keyword>
<dbReference type="AlphaFoldDB" id="A0A6A2YUB6"/>
<name>A0A6A2YUB6_HIBSY</name>
<dbReference type="Pfam" id="PF01529">
    <property type="entry name" value="DHHC"/>
    <property type="match status" value="1"/>
</dbReference>
<dbReference type="EC" id="2.3.1.225" evidence="8"/>
<dbReference type="Proteomes" id="UP000436088">
    <property type="component" value="Unassembled WGS sequence"/>
</dbReference>
<proteinExistence type="inferred from homology"/>
<evidence type="ECO:0000256" key="8">
    <source>
        <dbReference type="RuleBase" id="RU079119"/>
    </source>
</evidence>
<evidence type="ECO:0000256" key="7">
    <source>
        <dbReference type="ARBA" id="ARBA00023315"/>
    </source>
</evidence>
<evidence type="ECO:0000256" key="6">
    <source>
        <dbReference type="ARBA" id="ARBA00023136"/>
    </source>
</evidence>
<evidence type="ECO:0000256" key="4">
    <source>
        <dbReference type="ARBA" id="ARBA00022692"/>
    </source>
</evidence>
<sequence length="392" mass="43004">MGGSFLIIHSVFVILSLCCFKFWVFKYSKHCRVCDECVDRFDHHCRWLNNCIGQRNYRQIFSLMVSALQLLILHWSTGILVLLCCLIDRKQFSADISTKLGSSFSSAAFVIGVALCTILAMVSTFPIAQLFFFHVLLMKKGISAYDYIVALREQEQEQQDIAGHQSPLVGVPGVHLPSFSLKISSYGKRMVGEEPIKKKNPAEVKISTWTMARLNAEVVPKAAAEARKKSKILRPVVRREAPSGLEAGSSFGSTTDKGLNETLSSLAPLQLEARSAFQTNSATSSYRGIVASSPESSLDSQDIHPFRSGAEESRQVTGLPSVNIAAPQGFPFSRSTSDGYEASGGEDSDRVSSRIIQTSTNWSNILFDPGQDESVVKLKASSSSSQANMRIL</sequence>
<comment type="caution">
    <text evidence="11">The sequence shown here is derived from an EMBL/GenBank/DDBJ whole genome shotgun (WGS) entry which is preliminary data.</text>
</comment>
<dbReference type="EMBL" id="VEPZ02001273">
    <property type="protein sequence ID" value="KAE8683044.1"/>
    <property type="molecule type" value="Genomic_DNA"/>
</dbReference>
<comment type="subcellular location">
    <subcellularLocation>
        <location evidence="1">Endomembrane system</location>
        <topology evidence="1">Multi-pass membrane protein</topology>
    </subcellularLocation>
</comment>
<accession>A0A6A2YUB6</accession>
<comment type="domain">
    <text evidence="8">The DHHC domain is required for palmitoyltransferase activity.</text>
</comment>
<evidence type="ECO:0000256" key="9">
    <source>
        <dbReference type="SAM" id="MobiDB-lite"/>
    </source>
</evidence>
<dbReference type="PANTHER" id="PTHR22883">
    <property type="entry name" value="ZINC FINGER DHHC DOMAIN CONTAINING PROTEIN"/>
    <property type="match status" value="1"/>
</dbReference>
<evidence type="ECO:0000256" key="3">
    <source>
        <dbReference type="ARBA" id="ARBA00022679"/>
    </source>
</evidence>
<evidence type="ECO:0000256" key="1">
    <source>
        <dbReference type="ARBA" id="ARBA00004127"/>
    </source>
</evidence>